<accession>A0A7R6SWX8</accession>
<dbReference type="PANTHER" id="PTHR43228">
    <property type="entry name" value="TWO-COMPONENT RESPONSE REGULATOR"/>
    <property type="match status" value="1"/>
</dbReference>
<dbReference type="SUPFAM" id="SSF52172">
    <property type="entry name" value="CheY-like"/>
    <property type="match status" value="1"/>
</dbReference>
<feature type="domain" description="Response regulatory" evidence="3">
    <location>
        <begin position="11"/>
        <end position="128"/>
    </location>
</feature>
<dbReference type="PANTHER" id="PTHR43228:SF1">
    <property type="entry name" value="TWO-COMPONENT RESPONSE REGULATOR ARR22"/>
    <property type="match status" value="1"/>
</dbReference>
<dbReference type="InterPro" id="IPR001789">
    <property type="entry name" value="Sig_transdc_resp-reg_receiver"/>
</dbReference>
<proteinExistence type="predicted"/>
<feature type="region of interest" description="Disordered" evidence="2">
    <location>
        <begin position="131"/>
        <end position="152"/>
    </location>
</feature>
<name>A0A7R6SWX8_9GAMM</name>
<dbReference type="RefSeq" id="WP_201348040.1">
    <property type="nucleotide sequence ID" value="NZ_AP014546.1"/>
</dbReference>
<dbReference type="InterPro" id="IPR011006">
    <property type="entry name" value="CheY-like_superfamily"/>
</dbReference>
<evidence type="ECO:0000259" key="3">
    <source>
        <dbReference type="PROSITE" id="PS50110"/>
    </source>
</evidence>
<evidence type="ECO:0000313" key="4">
    <source>
        <dbReference type="EMBL" id="BBB30886.1"/>
    </source>
</evidence>
<dbReference type="Gene3D" id="3.40.50.2300">
    <property type="match status" value="1"/>
</dbReference>
<dbReference type="InterPro" id="IPR052048">
    <property type="entry name" value="ST_Response_Regulator"/>
</dbReference>
<dbReference type="Pfam" id="PF00072">
    <property type="entry name" value="Response_reg"/>
    <property type="match status" value="1"/>
</dbReference>
<dbReference type="SMART" id="SM00448">
    <property type="entry name" value="REC"/>
    <property type="match status" value="1"/>
</dbReference>
<keyword evidence="1" id="KW-0597">Phosphoprotein</keyword>
<protein>
    <submittedName>
        <fullName evidence="4">Two-component system, chemotaxis family, response regulator CheY</fullName>
    </submittedName>
</protein>
<dbReference type="AlphaFoldDB" id="A0A7R6SWX8"/>
<dbReference type="Proteomes" id="UP000595332">
    <property type="component" value="Chromosome"/>
</dbReference>
<dbReference type="EMBL" id="AP014546">
    <property type="protein sequence ID" value="BBB30886.1"/>
    <property type="molecule type" value="Genomic_DNA"/>
</dbReference>
<dbReference type="PROSITE" id="PS50110">
    <property type="entry name" value="RESPONSE_REGULATORY"/>
    <property type="match status" value="1"/>
</dbReference>
<dbReference type="KEGG" id="njp:NEJAP_2946"/>
<evidence type="ECO:0000256" key="2">
    <source>
        <dbReference type="SAM" id="MobiDB-lite"/>
    </source>
</evidence>
<dbReference type="GO" id="GO:0000160">
    <property type="term" value="P:phosphorelay signal transduction system"/>
    <property type="evidence" value="ECO:0007669"/>
    <property type="project" value="InterPro"/>
</dbReference>
<organism evidence="4 5">
    <name type="scientific">Neptunomonas japonica JAMM 1380</name>
    <dbReference type="NCBI Taxonomy" id="1441457"/>
    <lineage>
        <taxon>Bacteria</taxon>
        <taxon>Pseudomonadati</taxon>
        <taxon>Pseudomonadota</taxon>
        <taxon>Gammaproteobacteria</taxon>
        <taxon>Oceanospirillales</taxon>
        <taxon>Oceanospirillaceae</taxon>
        <taxon>Neptunomonas</taxon>
    </lineage>
</organism>
<evidence type="ECO:0000256" key="1">
    <source>
        <dbReference type="PROSITE-ProRule" id="PRU00169"/>
    </source>
</evidence>
<feature type="modified residue" description="4-aspartylphosphate" evidence="1">
    <location>
        <position position="61"/>
    </location>
</feature>
<sequence>MQIVENADSKVVLIADDTQTIRAIVRASLKAIGFKEFHEVPNGVEAKQLLEAKSIDLVVCDWEMPEMNGLEVLKEMRGMERHKETPFVMLTGNANADLVNQSIQLGISGFVVKPFQPQALCEKIAHIFASPAPTKENQEKPAPVRQSHLNPR</sequence>
<gene>
    <name evidence="4" type="ORF">NEJAP_2946</name>
</gene>
<keyword evidence="5" id="KW-1185">Reference proteome</keyword>
<evidence type="ECO:0000313" key="5">
    <source>
        <dbReference type="Proteomes" id="UP000595332"/>
    </source>
</evidence>
<reference evidence="4 5" key="1">
    <citation type="journal article" date="2008" name="Int. J. Syst. Evol. Microbiol.">
        <title>Neptunomonas japonica sp. nov., an Osedax japonicus symbiont-like bacterium isolated from sediment adjacent to sperm whale carcasses off Kagoshima, Japan.</title>
        <authorList>
            <person name="Miyazaki M."/>
            <person name="Nogi Y."/>
            <person name="Fujiwara Y."/>
            <person name="Kawato M."/>
            <person name="Kubokawa K."/>
            <person name="Horikoshi K."/>
        </authorList>
    </citation>
    <scope>NUCLEOTIDE SEQUENCE [LARGE SCALE GENOMIC DNA]</scope>
    <source>
        <strain evidence="4 5">JAMM 1380</strain>
    </source>
</reference>